<reference evidence="2 5" key="2">
    <citation type="submission" date="2019-07" db="EMBL/GenBank/DDBJ databases">
        <title>Whole genome shotgun sequence of Myxococcus fulvus NBRC 100333.</title>
        <authorList>
            <person name="Hosoyama A."/>
            <person name="Uohara A."/>
            <person name="Ohji S."/>
            <person name="Ichikawa N."/>
        </authorList>
    </citation>
    <scope>NUCLEOTIDE SEQUENCE [LARGE SCALE GENOMIC DNA]</scope>
    <source>
        <strain evidence="2 5">NBRC 100333</strain>
    </source>
</reference>
<dbReference type="EMBL" id="FOIB01000008">
    <property type="protein sequence ID" value="SEU29416.1"/>
    <property type="molecule type" value="Genomic_DNA"/>
</dbReference>
<feature type="signal peptide" evidence="1">
    <location>
        <begin position="1"/>
        <end position="26"/>
    </location>
</feature>
<dbReference type="RefSeq" id="WP_074957244.1">
    <property type="nucleotide sequence ID" value="NZ_BJXR01000030.1"/>
</dbReference>
<evidence type="ECO:0000313" key="3">
    <source>
        <dbReference type="EMBL" id="SEU29416.1"/>
    </source>
</evidence>
<gene>
    <name evidence="2" type="ORF">MFU01_38170</name>
    <name evidence="3" type="ORF">SAMN05443572_108179</name>
</gene>
<dbReference type="STRING" id="1334629.MFUL124B02_15745"/>
<evidence type="ECO:0000313" key="4">
    <source>
        <dbReference type="Proteomes" id="UP000183760"/>
    </source>
</evidence>
<reference evidence="3 4" key="1">
    <citation type="submission" date="2016-10" db="EMBL/GenBank/DDBJ databases">
        <authorList>
            <person name="Varghese N."/>
            <person name="Submissions S."/>
        </authorList>
    </citation>
    <scope>NUCLEOTIDE SEQUENCE [LARGE SCALE GENOMIC DNA]</scope>
    <source>
        <strain evidence="3 4">DSM 16525</strain>
    </source>
</reference>
<dbReference type="OrthoDB" id="5383399at2"/>
<dbReference type="Proteomes" id="UP000183760">
    <property type="component" value="Unassembled WGS sequence"/>
</dbReference>
<keyword evidence="4" id="KW-1185">Reference proteome</keyword>
<accession>A0A511T3N8</accession>
<protein>
    <recommendedName>
        <fullName evidence="6">Secreted protein</fullName>
    </recommendedName>
</protein>
<comment type="caution">
    <text evidence="2">The sequence shown here is derived from an EMBL/GenBank/DDBJ whole genome shotgun (WGS) entry which is preliminary data.</text>
</comment>
<keyword evidence="1" id="KW-0732">Signal</keyword>
<dbReference type="AlphaFoldDB" id="A0A511T3N8"/>
<evidence type="ECO:0000313" key="2">
    <source>
        <dbReference type="EMBL" id="GEN08780.1"/>
    </source>
</evidence>
<organism evidence="2 5">
    <name type="scientific">Myxococcus fulvus</name>
    <dbReference type="NCBI Taxonomy" id="33"/>
    <lineage>
        <taxon>Bacteria</taxon>
        <taxon>Pseudomonadati</taxon>
        <taxon>Myxococcota</taxon>
        <taxon>Myxococcia</taxon>
        <taxon>Myxococcales</taxon>
        <taxon>Cystobacterineae</taxon>
        <taxon>Myxococcaceae</taxon>
        <taxon>Myxococcus</taxon>
    </lineage>
</organism>
<dbReference type="Proteomes" id="UP000321514">
    <property type="component" value="Unassembled WGS sequence"/>
</dbReference>
<sequence length="101" mass="10871">MRFLLRTLALLLVLMTGGVFQTLAFASDTHADCEEEAETGDCSDCAAECALCLCCPLRAAPAPLPFVSEVEEPLVRPPIHVHPDVLLPNGVGRDIFQPPRA</sequence>
<evidence type="ECO:0008006" key="6">
    <source>
        <dbReference type="Google" id="ProtNLM"/>
    </source>
</evidence>
<name>A0A511T3N8_MYXFU</name>
<proteinExistence type="predicted"/>
<dbReference type="EMBL" id="BJXR01000030">
    <property type="protein sequence ID" value="GEN08780.1"/>
    <property type="molecule type" value="Genomic_DNA"/>
</dbReference>
<feature type="chain" id="PRO_5023012094" description="Secreted protein" evidence="1">
    <location>
        <begin position="27"/>
        <end position="101"/>
    </location>
</feature>
<evidence type="ECO:0000313" key="5">
    <source>
        <dbReference type="Proteomes" id="UP000321514"/>
    </source>
</evidence>
<evidence type="ECO:0000256" key="1">
    <source>
        <dbReference type="SAM" id="SignalP"/>
    </source>
</evidence>